<evidence type="ECO:0000313" key="1">
    <source>
        <dbReference type="EMBL" id="EWC46255.1"/>
    </source>
</evidence>
<dbReference type="Proteomes" id="UP000024837">
    <property type="component" value="Unassembled WGS sequence"/>
</dbReference>
<dbReference type="OrthoDB" id="10047078at2759"/>
<evidence type="ECO:0000313" key="2">
    <source>
        <dbReference type="Proteomes" id="UP000024837"/>
    </source>
</evidence>
<organism evidence="1 2">
    <name type="scientific">Drechslerella stenobrocha 248</name>
    <dbReference type="NCBI Taxonomy" id="1043628"/>
    <lineage>
        <taxon>Eukaryota</taxon>
        <taxon>Fungi</taxon>
        <taxon>Dikarya</taxon>
        <taxon>Ascomycota</taxon>
        <taxon>Pezizomycotina</taxon>
        <taxon>Orbiliomycetes</taxon>
        <taxon>Orbiliales</taxon>
        <taxon>Orbiliaceae</taxon>
        <taxon>Drechslerella</taxon>
    </lineage>
</organism>
<dbReference type="EMBL" id="KI966419">
    <property type="protein sequence ID" value="EWC46255.1"/>
    <property type="molecule type" value="Genomic_DNA"/>
</dbReference>
<name>W7IB06_9PEZI</name>
<keyword evidence="2" id="KW-1185">Reference proteome</keyword>
<protein>
    <recommendedName>
        <fullName evidence="3">AMP-dependent synthetase/ligase domain-containing protein</fullName>
    </recommendedName>
</protein>
<dbReference type="AlphaFoldDB" id="W7IB06"/>
<proteinExistence type="predicted"/>
<dbReference type="Gene3D" id="3.40.50.12780">
    <property type="entry name" value="N-terminal domain of ligase-like"/>
    <property type="match status" value="1"/>
</dbReference>
<dbReference type="HOGENOM" id="CLU_047422_0_0_1"/>
<evidence type="ECO:0008006" key="3">
    <source>
        <dbReference type="Google" id="ProtNLM"/>
    </source>
</evidence>
<dbReference type="InterPro" id="IPR042099">
    <property type="entry name" value="ANL_N_sf"/>
</dbReference>
<accession>W7IB06</accession>
<dbReference type="PANTHER" id="PTHR43845:SF1">
    <property type="entry name" value="BLR5969 PROTEIN"/>
    <property type="match status" value="1"/>
</dbReference>
<sequence length="484" mass="54646">MSSPSLEFTRSMKETLNIHHQGKKPTKSPMTKKVSLKRLTFPLFPWRIKVHCEIRLYVPNKKPLNVELIDNRNRYPTIHRLTTDRDPRNTYIDSVYISTTGGGSGGLPMFFATDALENREHRKTIGTMIQKLGVIESGDLVLSMHTSGDFYRSLDLLTEIVENAGGSVLPGGIRMALHRVADSIAYYGVNALTGDGCQMLFIANYIASLPPEKRSQIKIDKVIYTSDPLIREQRDLIKSIFPGVKITSIVGSAEAGAWGVSNPEITGEPDDDGMDFIFDRRTMEIEILPMSIADAPLTSQMGLSNIVPTKALPDGETGIIVQTSLCRLRHPLLRYVTGDLGNLRPFPNSNNIGVPECEAQHFRILRLYGRDRRFSFEWAGEYFEFPKIKALLQSPGWGILQWQVVIGVVEFKERSMEVRLYRSNVKQISEAVSETVIIEQLEFFFVIHGGNQHLFRVVFLPDPSHFERSTTGFKVINFIDRGRN</sequence>
<dbReference type="PANTHER" id="PTHR43845">
    <property type="entry name" value="BLR5969 PROTEIN"/>
    <property type="match status" value="1"/>
</dbReference>
<reference evidence="1 2" key="1">
    <citation type="submission" date="2013-05" db="EMBL/GenBank/DDBJ databases">
        <title>Drechslerella stenobrocha genome reveals carnivorous origination and mechanical trapping mechanism of predatory fungi.</title>
        <authorList>
            <person name="Liu X."/>
            <person name="Zhang W."/>
            <person name="Liu K."/>
        </authorList>
    </citation>
    <scope>NUCLEOTIDE SEQUENCE [LARGE SCALE GENOMIC DNA]</scope>
    <source>
        <strain evidence="1 2">248</strain>
    </source>
</reference>
<gene>
    <name evidence="1" type="ORF">DRE_04426</name>
</gene>